<evidence type="ECO:0000313" key="6">
    <source>
        <dbReference type="Proteomes" id="UP001190825"/>
    </source>
</evidence>
<keyword evidence="1" id="KW-0175">Coiled coil</keyword>
<dbReference type="Pfam" id="PF25963">
    <property type="entry name" value="Beta-barrel_AAEA"/>
    <property type="match status" value="1"/>
</dbReference>
<reference evidence="5 6" key="1">
    <citation type="journal article" date="2018" name="FEMS Microbiol. Ecol.">
        <title>Co-invading symbiotic mutualists of Medicago polymorpha retain high ancestral diversity and contain diverse accessory genomes.</title>
        <authorList>
            <person name="Porter S.S."/>
            <person name="Faber-Hammond J.J."/>
            <person name="Friesen M.L."/>
        </authorList>
    </citation>
    <scope>NUCLEOTIDE SEQUENCE [LARGE SCALE GENOMIC DNA]</scope>
    <source>
        <strain evidence="5 6">Str16</strain>
    </source>
</reference>
<protein>
    <submittedName>
        <fullName evidence="5">Multidrug transporter</fullName>
    </submittedName>
</protein>
<comment type="caution">
    <text evidence="5">The sequence shown here is derived from an EMBL/GenBank/DDBJ whole genome shotgun (WGS) entry which is preliminary data.</text>
</comment>
<dbReference type="Gene3D" id="1.10.287.470">
    <property type="entry name" value="Helix hairpin bin"/>
    <property type="match status" value="2"/>
</dbReference>
<feature type="domain" description="Multidrug resistance protein MdtA-like barrel-sandwich hybrid" evidence="3">
    <location>
        <begin position="70"/>
        <end position="258"/>
    </location>
</feature>
<accession>A0ABX4TNC8</accession>
<name>A0ABX4TNC8_9HYPH</name>
<dbReference type="InterPro" id="IPR050739">
    <property type="entry name" value="MFP"/>
</dbReference>
<dbReference type="Gene3D" id="2.40.30.170">
    <property type="match status" value="1"/>
</dbReference>
<dbReference type="InterPro" id="IPR058634">
    <property type="entry name" value="AaeA-lik-b-barrel"/>
</dbReference>
<dbReference type="Gene3D" id="2.40.50.100">
    <property type="match status" value="1"/>
</dbReference>
<feature type="coiled-coil region" evidence="1">
    <location>
        <begin position="107"/>
        <end position="143"/>
    </location>
</feature>
<feature type="domain" description="p-hydroxybenzoic acid efflux pump subunit AaeA-like beta-barrel" evidence="4">
    <location>
        <begin position="280"/>
        <end position="370"/>
    </location>
</feature>
<organism evidence="5 6">
    <name type="scientific">Sinorhizobium medicae</name>
    <dbReference type="NCBI Taxonomy" id="110321"/>
    <lineage>
        <taxon>Bacteria</taxon>
        <taxon>Pseudomonadati</taxon>
        <taxon>Pseudomonadota</taxon>
        <taxon>Alphaproteobacteria</taxon>
        <taxon>Hyphomicrobiales</taxon>
        <taxon>Rhizobiaceae</taxon>
        <taxon>Sinorhizobium/Ensifer group</taxon>
        <taxon>Sinorhizobium</taxon>
    </lineage>
</organism>
<dbReference type="SUPFAM" id="SSF111369">
    <property type="entry name" value="HlyD-like secretion proteins"/>
    <property type="match status" value="2"/>
</dbReference>
<dbReference type="InterPro" id="IPR058625">
    <property type="entry name" value="MdtA-like_BSH"/>
</dbReference>
<dbReference type="EMBL" id="NBUC01000060">
    <property type="protein sequence ID" value="PLU05081.1"/>
    <property type="molecule type" value="Genomic_DNA"/>
</dbReference>
<evidence type="ECO:0000259" key="4">
    <source>
        <dbReference type="Pfam" id="PF25963"/>
    </source>
</evidence>
<sequence>MDSLEDKIAIITDASSANGVATSRPVRRKMIGLVLCLASVVVVAAGWSWTRENGAMSTDNAYVRGDVTALAPKVAGYVTAVEVEDNQAVRAGDILFRIDDRDYRARLAQAVANVEAAQARLTNVDAEKELQHALIRQAEAQRRSAVAEMNLAAKAYDRRRALIRSETISQAHVDESDAARSRAEANVLAASATVEAQQQRIAVLAAQREAAVAAVAQAQAARALAEIDLESTVVRAPVGGVIGNRQVRVGRLVASGQVRVGRLVASGAPLLEIVPLDNVWIVANFKETQLEHLRPGQRASITIDGYPSGVLEGVVDSFAPGSGTAFSLLPADNATGNFVRVVQRVPVKIRFAGSPLPGRLVPGLSARVEIDLESGS</sequence>
<keyword evidence="2" id="KW-0472">Membrane</keyword>
<proteinExistence type="predicted"/>
<evidence type="ECO:0000259" key="3">
    <source>
        <dbReference type="Pfam" id="PF25917"/>
    </source>
</evidence>
<evidence type="ECO:0000256" key="2">
    <source>
        <dbReference type="SAM" id="Phobius"/>
    </source>
</evidence>
<dbReference type="Proteomes" id="UP001190825">
    <property type="component" value="Unassembled WGS sequence"/>
</dbReference>
<keyword evidence="2" id="KW-1133">Transmembrane helix</keyword>
<dbReference type="Pfam" id="PF25917">
    <property type="entry name" value="BSH_RND"/>
    <property type="match status" value="1"/>
</dbReference>
<keyword evidence="6" id="KW-1185">Reference proteome</keyword>
<gene>
    <name evidence="5" type="ORF">BMJ33_09360</name>
</gene>
<dbReference type="PANTHER" id="PTHR30386:SF24">
    <property type="entry name" value="MULTIDRUG RESISTANCE EFFLUX PUMP"/>
    <property type="match status" value="1"/>
</dbReference>
<dbReference type="RefSeq" id="WP_102040142.1">
    <property type="nucleotide sequence ID" value="NZ_NBUC01000060.1"/>
</dbReference>
<evidence type="ECO:0000313" key="5">
    <source>
        <dbReference type="EMBL" id="PLU05081.1"/>
    </source>
</evidence>
<evidence type="ECO:0000256" key="1">
    <source>
        <dbReference type="SAM" id="Coils"/>
    </source>
</evidence>
<feature type="transmembrane region" description="Helical" evidence="2">
    <location>
        <begin position="30"/>
        <end position="49"/>
    </location>
</feature>
<keyword evidence="2" id="KW-0812">Transmembrane</keyword>
<dbReference type="PANTHER" id="PTHR30386">
    <property type="entry name" value="MEMBRANE FUSION SUBUNIT OF EMRAB-TOLC MULTIDRUG EFFLUX PUMP"/>
    <property type="match status" value="1"/>
</dbReference>